<keyword evidence="6" id="KW-0297">G-protein coupled receptor</keyword>
<evidence type="ECO:0000256" key="7">
    <source>
        <dbReference type="ARBA" id="ARBA00023136"/>
    </source>
</evidence>
<feature type="domain" description="G-protein coupled receptors family 3 profile" evidence="12">
    <location>
        <begin position="612"/>
        <end position="876"/>
    </location>
</feature>
<feature type="transmembrane region" description="Helical" evidence="11">
    <location>
        <begin position="612"/>
        <end position="637"/>
    </location>
</feature>
<keyword evidence="10" id="KW-0807">Transducer</keyword>
<evidence type="ECO:0000256" key="2">
    <source>
        <dbReference type="ARBA" id="ARBA00022475"/>
    </source>
</evidence>
<keyword evidence="8" id="KW-0675">Receptor</keyword>
<dbReference type="OMA" id="KCTRFNF"/>
<dbReference type="PROSITE" id="PS50259">
    <property type="entry name" value="G_PROTEIN_RECEP_F3_4"/>
    <property type="match status" value="1"/>
</dbReference>
<feature type="transmembrane region" description="Helical" evidence="11">
    <location>
        <begin position="726"/>
        <end position="745"/>
    </location>
</feature>
<comment type="subcellular location">
    <subcellularLocation>
        <location evidence="1">Cell membrane</location>
        <topology evidence="1">Multi-pass membrane protein</topology>
    </subcellularLocation>
</comment>
<dbReference type="InterPro" id="IPR004073">
    <property type="entry name" value="GPCR_3_vmron_rcpt_2"/>
</dbReference>
<dbReference type="InterPro" id="IPR001828">
    <property type="entry name" value="ANF_lig-bd_rcpt"/>
</dbReference>
<evidence type="ECO:0000256" key="10">
    <source>
        <dbReference type="ARBA" id="ARBA00023224"/>
    </source>
</evidence>
<evidence type="ECO:0000256" key="4">
    <source>
        <dbReference type="ARBA" id="ARBA00022729"/>
    </source>
</evidence>
<dbReference type="Gene3D" id="3.40.50.2300">
    <property type="match status" value="2"/>
</dbReference>
<reference evidence="13" key="1">
    <citation type="submission" date="2025-08" db="UniProtKB">
        <authorList>
            <consortium name="Ensembl"/>
        </authorList>
    </citation>
    <scope>IDENTIFICATION</scope>
</reference>
<dbReference type="GO" id="GO:0004930">
    <property type="term" value="F:G protein-coupled receptor activity"/>
    <property type="evidence" value="ECO:0007669"/>
    <property type="project" value="UniProtKB-KW"/>
</dbReference>
<evidence type="ECO:0000313" key="13">
    <source>
        <dbReference type="Ensembl" id="ENSACIP00000021176.1"/>
    </source>
</evidence>
<feature type="transmembrane region" description="Helical" evidence="11">
    <location>
        <begin position="806"/>
        <end position="826"/>
    </location>
</feature>
<evidence type="ECO:0000256" key="5">
    <source>
        <dbReference type="ARBA" id="ARBA00022989"/>
    </source>
</evidence>
<dbReference type="Gene3D" id="2.10.50.30">
    <property type="entry name" value="GPCR, family 3, nine cysteines domain"/>
    <property type="match status" value="1"/>
</dbReference>
<organism evidence="13 14">
    <name type="scientific">Amphilophus citrinellus</name>
    <name type="common">Midas cichlid</name>
    <name type="synonym">Cichlasoma citrinellum</name>
    <dbReference type="NCBI Taxonomy" id="61819"/>
    <lineage>
        <taxon>Eukaryota</taxon>
        <taxon>Metazoa</taxon>
        <taxon>Chordata</taxon>
        <taxon>Craniata</taxon>
        <taxon>Vertebrata</taxon>
        <taxon>Euteleostomi</taxon>
        <taxon>Actinopterygii</taxon>
        <taxon>Neopterygii</taxon>
        <taxon>Teleostei</taxon>
        <taxon>Neoteleostei</taxon>
        <taxon>Acanthomorphata</taxon>
        <taxon>Ovalentaria</taxon>
        <taxon>Cichlomorphae</taxon>
        <taxon>Cichliformes</taxon>
        <taxon>Cichlidae</taxon>
        <taxon>New World cichlids</taxon>
        <taxon>Cichlasomatinae</taxon>
        <taxon>Heroini</taxon>
        <taxon>Amphilophus</taxon>
    </lineage>
</organism>
<dbReference type="Pfam" id="PF01094">
    <property type="entry name" value="ANF_receptor"/>
    <property type="match status" value="1"/>
</dbReference>
<dbReference type="InterPro" id="IPR011500">
    <property type="entry name" value="GPCR_3_9-Cys_dom"/>
</dbReference>
<dbReference type="Pfam" id="PF07562">
    <property type="entry name" value="NCD3G"/>
    <property type="match status" value="1"/>
</dbReference>
<dbReference type="InterPro" id="IPR000337">
    <property type="entry name" value="GPCR_3"/>
</dbReference>
<evidence type="ECO:0000256" key="11">
    <source>
        <dbReference type="SAM" id="Phobius"/>
    </source>
</evidence>
<dbReference type="STRING" id="61819.ENSACIP00000021176"/>
<keyword evidence="9" id="KW-0325">Glycoprotein</keyword>
<feature type="transmembrane region" description="Helical" evidence="11">
    <location>
        <begin position="649"/>
        <end position="670"/>
    </location>
</feature>
<protein>
    <submittedName>
        <fullName evidence="13">Olfactory receptor C family, w1</fullName>
    </submittedName>
</protein>
<dbReference type="AlphaFoldDB" id="A0A3Q0SDH7"/>
<evidence type="ECO:0000256" key="9">
    <source>
        <dbReference type="ARBA" id="ARBA00023180"/>
    </source>
</evidence>
<dbReference type="InterPro" id="IPR028082">
    <property type="entry name" value="Peripla_BP_I"/>
</dbReference>
<dbReference type="SUPFAM" id="SSF53822">
    <property type="entry name" value="Periplasmic binding protein-like I"/>
    <property type="match status" value="1"/>
</dbReference>
<dbReference type="FunFam" id="3.40.50.2300:FF:000016">
    <property type="entry name" value="Taste 1 receptor member 2"/>
    <property type="match status" value="1"/>
</dbReference>
<keyword evidence="7 11" id="KW-0472">Membrane</keyword>
<evidence type="ECO:0000256" key="6">
    <source>
        <dbReference type="ARBA" id="ARBA00023040"/>
    </source>
</evidence>
<dbReference type="PANTHER" id="PTHR24061:SF0">
    <property type="entry name" value="C-FAMILY ODORANT RECEPTOR OLFCT1"/>
    <property type="match status" value="1"/>
</dbReference>
<feature type="transmembrane region" description="Helical" evidence="11">
    <location>
        <begin position="771"/>
        <end position="794"/>
    </location>
</feature>
<evidence type="ECO:0000313" key="14">
    <source>
        <dbReference type="Proteomes" id="UP000261340"/>
    </source>
</evidence>
<keyword evidence="2" id="KW-1003">Cell membrane</keyword>
<dbReference type="InterPro" id="IPR017978">
    <property type="entry name" value="GPCR_3_C"/>
</dbReference>
<dbReference type="PRINTS" id="PR00248">
    <property type="entry name" value="GPCRMGR"/>
</dbReference>
<dbReference type="Ensembl" id="ENSACIT00000021725.1">
    <property type="protein sequence ID" value="ENSACIP00000021176.1"/>
    <property type="gene ID" value="ENSACIG00000016440.1"/>
</dbReference>
<proteinExistence type="predicted"/>
<dbReference type="GeneTree" id="ENSGT01150000286997"/>
<keyword evidence="5 11" id="KW-1133">Transmembrane helix</keyword>
<sequence length="882" mass="98346">MNPLWIRLAEFSLSWRRARLILLSVLCTGIFAYDLYQDQILQCQIIPGTMTLPALEKKGDIMLGGLFSLHDMVVEPSLSFTSTPPATQCTRFNFRTFRWMQTMIFAIEEINRNGKVLPNVTLGYKIYDSCSTPHQALKAVMELMATENNPGVKGKTHHEATCRESIPAVIGDGGSTQSVTVAHFLGVFHVPQVSYFSSCACLSDKNKFPTFLRTTPSDFFQVAALVQLVKHFSWTWVGVIAGDDDYGRGGANIFAYEVTKLGICVALHEIIPKNRAQSTISSIVSKIQSSGVWVILVFAVEQDAAALFDEVLRMELIGIQWLASEAWSTAAILSTPRKYHDILRGSMGFAIRRANISGLQDFLLRLNPSSSDASEDPFLAPFWEEMFQCSLGAQAEDQKHNNEGKPPCSGTEDLRSIANIYSDVSQLRISYNVYKAVYAIAHALNAMRSCVKGNGPFLQQACPDVDNIKPWQVILHIHFTQDEHIYFFSFTMYDLVNWQLMPDGKMEFVTVGKFDETTAASHHKLQIQEENILWTGNQTKVPLSVCSNFCPPGTRKAIRPNFPICCHDCVVCTAGEINAIECARCLPEFWSNAEKTACIPKQMEFLSFSDTMGIILMVISLTGVFSTCFVVFIFYCYRATPIVRANNSEMSFLLLLSLILCFLCSLIFISQPSKLSCLLRHTAFGITFVLCISCILGKTIVVLIAFKATLPGSHVMKWFGSMQQRAIITFCTLVQVIICTVWLVVAPPTPHKLMPRDSPIVILLCDKGSHLAYALVLGYIGLLACLCLLLAFLARKLPDNFNEARLITFSMIIFCAVWIAFIPAYISSPGKYSTVTEVFAILASSYGLLCCIFAPKCYIVLLRPEKNTRKHLLSKTSASKRF</sequence>
<dbReference type="InterPro" id="IPR000068">
    <property type="entry name" value="GPCR_3_Ca_sens_rcpt-rel"/>
</dbReference>
<dbReference type="GO" id="GO:0005886">
    <property type="term" value="C:plasma membrane"/>
    <property type="evidence" value="ECO:0007669"/>
    <property type="project" value="UniProtKB-SubCell"/>
</dbReference>
<dbReference type="PRINTS" id="PR01535">
    <property type="entry name" value="VOMERONASL2R"/>
</dbReference>
<evidence type="ECO:0000259" key="12">
    <source>
        <dbReference type="PROSITE" id="PS50259"/>
    </source>
</evidence>
<reference evidence="13" key="2">
    <citation type="submission" date="2025-09" db="UniProtKB">
        <authorList>
            <consortium name="Ensembl"/>
        </authorList>
    </citation>
    <scope>IDENTIFICATION</scope>
</reference>
<feature type="transmembrane region" description="Helical" evidence="11">
    <location>
        <begin position="682"/>
        <end position="706"/>
    </location>
</feature>
<dbReference type="FunFam" id="2.10.50.30:FF:000013">
    <property type="entry name" value="Calcium-sensing receptor"/>
    <property type="match status" value="1"/>
</dbReference>
<evidence type="ECO:0000256" key="8">
    <source>
        <dbReference type="ARBA" id="ARBA00023170"/>
    </source>
</evidence>
<dbReference type="Pfam" id="PF00003">
    <property type="entry name" value="7tm_3"/>
    <property type="match status" value="1"/>
</dbReference>
<dbReference type="InterPro" id="IPR038550">
    <property type="entry name" value="GPCR_3_9-Cys_sf"/>
</dbReference>
<evidence type="ECO:0000256" key="1">
    <source>
        <dbReference type="ARBA" id="ARBA00004651"/>
    </source>
</evidence>
<evidence type="ECO:0000256" key="3">
    <source>
        <dbReference type="ARBA" id="ARBA00022692"/>
    </source>
</evidence>
<keyword evidence="4" id="KW-0732">Signal</keyword>
<name>A0A3Q0SDH7_AMPCI</name>
<keyword evidence="3 11" id="KW-0812">Transmembrane</keyword>
<dbReference type="Proteomes" id="UP000261340">
    <property type="component" value="Unplaced"/>
</dbReference>
<feature type="transmembrane region" description="Helical" evidence="11">
    <location>
        <begin position="838"/>
        <end position="861"/>
    </location>
</feature>
<keyword evidence="14" id="KW-1185">Reference proteome</keyword>
<dbReference type="PANTHER" id="PTHR24061">
    <property type="entry name" value="CALCIUM-SENSING RECEPTOR-RELATED"/>
    <property type="match status" value="1"/>
</dbReference>
<dbReference type="CDD" id="cd15283">
    <property type="entry name" value="7tmC_V2R_pheromone"/>
    <property type="match status" value="1"/>
</dbReference>
<accession>A0A3Q0SDH7</accession>